<proteinExistence type="predicted"/>
<evidence type="ECO:0000256" key="1">
    <source>
        <dbReference type="SAM" id="Phobius"/>
    </source>
</evidence>
<name>A0A2U1IX17_SMIAN</name>
<evidence type="ECO:0000313" key="3">
    <source>
        <dbReference type="Proteomes" id="UP000245591"/>
    </source>
</evidence>
<gene>
    <name evidence="2" type="ORF">BB558_006683</name>
</gene>
<comment type="caution">
    <text evidence="2">The sequence shown here is derived from an EMBL/GenBank/DDBJ whole genome shotgun (WGS) entry which is preliminary data.</text>
</comment>
<dbReference type="AlphaFoldDB" id="A0A2U1IX17"/>
<keyword evidence="1" id="KW-0472">Membrane</keyword>
<organism evidence="2 3">
    <name type="scientific">Smittium angustum</name>
    <dbReference type="NCBI Taxonomy" id="133377"/>
    <lineage>
        <taxon>Eukaryota</taxon>
        <taxon>Fungi</taxon>
        <taxon>Fungi incertae sedis</taxon>
        <taxon>Zoopagomycota</taxon>
        <taxon>Kickxellomycotina</taxon>
        <taxon>Harpellomycetes</taxon>
        <taxon>Harpellales</taxon>
        <taxon>Legeriomycetaceae</taxon>
        <taxon>Smittium</taxon>
    </lineage>
</organism>
<evidence type="ECO:0008006" key="4">
    <source>
        <dbReference type="Google" id="ProtNLM"/>
    </source>
</evidence>
<reference evidence="2 3" key="1">
    <citation type="journal article" date="2018" name="MBio">
        <title>Comparative Genomics Reveals the Core Gene Toolbox for the Fungus-Insect Symbiosis.</title>
        <authorList>
            <person name="Wang Y."/>
            <person name="Stata M."/>
            <person name="Wang W."/>
            <person name="Stajich J.E."/>
            <person name="White M.M."/>
            <person name="Moncalvo J.M."/>
        </authorList>
    </citation>
    <scope>NUCLEOTIDE SEQUENCE [LARGE SCALE GENOMIC DNA]</scope>
    <source>
        <strain evidence="2 3">AUS-126-30</strain>
    </source>
</reference>
<dbReference type="EMBL" id="MBFU01000858">
    <property type="protein sequence ID" value="PVZ97360.1"/>
    <property type="molecule type" value="Genomic_DNA"/>
</dbReference>
<accession>A0A2U1IX17</accession>
<keyword evidence="3" id="KW-1185">Reference proteome</keyword>
<keyword evidence="1" id="KW-0812">Transmembrane</keyword>
<feature type="transmembrane region" description="Helical" evidence="1">
    <location>
        <begin position="12"/>
        <end position="30"/>
    </location>
</feature>
<evidence type="ECO:0000313" key="2">
    <source>
        <dbReference type="EMBL" id="PVZ97360.1"/>
    </source>
</evidence>
<sequence length="266" mass="31263">MSYKHTIKPSKNSRLWIIIIIALIPVFMFLREITYELLAQYFKRNAVPQSWTKKLYDEPSLQSKIKNMKYYKTPCLVCPDEFSDWDLNTQDVKVVILNNSGKETPQMESWSSFNPLILKTSSEKNILGFDLFDKKEDFNKLRNFIYYSLFDKLIYSYENEYFLIVEDDVLLTDIEQLKRDVGCVLATKTDVFSLFNSGTSHFVYTGGTQAILYKRSFMIGFQKYLMKHLSFGTIDMLLSTHHLTCKTSKEYILHKKAKNISDKEKD</sequence>
<protein>
    <recommendedName>
        <fullName evidence="4">Glycosyl transferase 64 domain-containing protein</fullName>
    </recommendedName>
</protein>
<keyword evidence="1" id="KW-1133">Transmembrane helix</keyword>
<dbReference type="Proteomes" id="UP000245591">
    <property type="component" value="Unassembled WGS sequence"/>
</dbReference>